<reference evidence="2" key="1">
    <citation type="submission" date="2019-10" db="EMBL/GenBank/DDBJ databases">
        <authorList>
            <consortium name="Genoscope - CEA"/>
            <person name="William W."/>
        </authorList>
    </citation>
    <scope>NUCLEOTIDE SEQUENCE [LARGE SCALE GENOMIC DNA]</scope>
    <source>
        <strain evidence="2">BBR_PRJEB10994</strain>
    </source>
</reference>
<dbReference type="InterPro" id="IPR007159">
    <property type="entry name" value="SpoVT-AbrB_dom"/>
</dbReference>
<gene>
    <name evidence="2" type="ORF">PL9631_510017</name>
</gene>
<keyword evidence="3" id="KW-1185">Reference proteome</keyword>
<dbReference type="Gene3D" id="2.10.260.10">
    <property type="match status" value="1"/>
</dbReference>
<dbReference type="NCBIfam" id="TIGR01439">
    <property type="entry name" value="lp_hng_hel_AbrB"/>
    <property type="match status" value="1"/>
</dbReference>
<accession>A0A7Z9E134</accession>
<name>A0A7Z9E134_9CYAN</name>
<feature type="domain" description="SpoVT-AbrB" evidence="1">
    <location>
        <begin position="4"/>
        <end position="49"/>
    </location>
</feature>
<dbReference type="SUPFAM" id="SSF89447">
    <property type="entry name" value="AbrB/MazE/MraZ-like"/>
    <property type="match status" value="1"/>
</dbReference>
<dbReference type="InterPro" id="IPR037914">
    <property type="entry name" value="SpoVT-AbrB_sf"/>
</dbReference>
<proteinExistence type="predicted"/>
<evidence type="ECO:0000313" key="3">
    <source>
        <dbReference type="Proteomes" id="UP000182190"/>
    </source>
</evidence>
<dbReference type="EMBL" id="CZCS02000192">
    <property type="protein sequence ID" value="VXD20422.1"/>
    <property type="molecule type" value="Genomic_DNA"/>
</dbReference>
<dbReference type="Proteomes" id="UP000182190">
    <property type="component" value="Unassembled WGS sequence"/>
</dbReference>
<dbReference type="GO" id="GO:0003677">
    <property type="term" value="F:DNA binding"/>
    <property type="evidence" value="ECO:0007669"/>
    <property type="project" value="InterPro"/>
</dbReference>
<dbReference type="AlphaFoldDB" id="A0A7Z9E134"/>
<comment type="caution">
    <text evidence="2">The sequence shown here is derived from an EMBL/GenBank/DDBJ whole genome shotgun (WGS) entry which is preliminary data.</text>
</comment>
<dbReference type="OrthoDB" id="9811597at2"/>
<evidence type="ECO:0000259" key="1">
    <source>
        <dbReference type="SMART" id="SM00966"/>
    </source>
</evidence>
<dbReference type="RefSeq" id="WP_083618826.1">
    <property type="nucleotide sequence ID" value="NZ_LR735008.1"/>
</dbReference>
<evidence type="ECO:0000313" key="2">
    <source>
        <dbReference type="EMBL" id="VXD20422.1"/>
    </source>
</evidence>
<sequence length="77" mass="8661">MTVAQLSGNYEIEIPVTIRETLKLKPGDALEVKVVDGAVVMMPVPSYTSRLFAKHQNLWQGVDAVAYVRSLRDSWRD</sequence>
<protein>
    <submittedName>
        <fullName evidence="2">SpoVT / AbrB like domain protein</fullName>
    </submittedName>
</protein>
<dbReference type="Pfam" id="PF04014">
    <property type="entry name" value="MazE_antitoxin"/>
    <property type="match status" value="1"/>
</dbReference>
<dbReference type="SMART" id="SM00966">
    <property type="entry name" value="SpoVT_AbrB"/>
    <property type="match status" value="1"/>
</dbReference>
<organism evidence="2 3">
    <name type="scientific">Planktothrix paucivesiculata PCC 9631</name>
    <dbReference type="NCBI Taxonomy" id="671071"/>
    <lineage>
        <taxon>Bacteria</taxon>
        <taxon>Bacillati</taxon>
        <taxon>Cyanobacteriota</taxon>
        <taxon>Cyanophyceae</taxon>
        <taxon>Oscillatoriophycideae</taxon>
        <taxon>Oscillatoriales</taxon>
        <taxon>Microcoleaceae</taxon>
        <taxon>Planktothrix</taxon>
    </lineage>
</organism>